<reference evidence="1" key="1">
    <citation type="submission" date="2014-11" db="EMBL/GenBank/DDBJ databases">
        <authorList>
            <person name="Amaro Gonzalez C."/>
        </authorList>
    </citation>
    <scope>NUCLEOTIDE SEQUENCE</scope>
</reference>
<reference evidence="1" key="2">
    <citation type="journal article" date="2015" name="Fish Shellfish Immunol.">
        <title>Early steps in the European eel (Anguilla anguilla)-Vibrio vulnificus interaction in the gills: Role of the RtxA13 toxin.</title>
        <authorList>
            <person name="Callol A."/>
            <person name="Pajuelo D."/>
            <person name="Ebbesson L."/>
            <person name="Teles M."/>
            <person name="MacKenzie S."/>
            <person name="Amaro C."/>
        </authorList>
    </citation>
    <scope>NUCLEOTIDE SEQUENCE</scope>
</reference>
<organism evidence="1">
    <name type="scientific">Anguilla anguilla</name>
    <name type="common">European freshwater eel</name>
    <name type="synonym">Muraena anguilla</name>
    <dbReference type="NCBI Taxonomy" id="7936"/>
    <lineage>
        <taxon>Eukaryota</taxon>
        <taxon>Metazoa</taxon>
        <taxon>Chordata</taxon>
        <taxon>Craniata</taxon>
        <taxon>Vertebrata</taxon>
        <taxon>Euteleostomi</taxon>
        <taxon>Actinopterygii</taxon>
        <taxon>Neopterygii</taxon>
        <taxon>Teleostei</taxon>
        <taxon>Anguilliformes</taxon>
        <taxon>Anguillidae</taxon>
        <taxon>Anguilla</taxon>
    </lineage>
</organism>
<evidence type="ECO:0000313" key="1">
    <source>
        <dbReference type="EMBL" id="JAH98562.1"/>
    </source>
</evidence>
<sequence>MVAKSRSKMLGKAMPVNENHPGHCEISQRGDSESWLFTVIDFYCKIFYLTVQNGLRVTFVPYPVLLYFLWPLDVLCPLLTLE</sequence>
<accession>A0A0E9X740</accession>
<name>A0A0E9X740_ANGAN</name>
<protein>
    <submittedName>
        <fullName evidence="1">Uncharacterized protein</fullName>
    </submittedName>
</protein>
<proteinExistence type="predicted"/>
<dbReference type="AlphaFoldDB" id="A0A0E9X740"/>
<dbReference type="EMBL" id="GBXM01010015">
    <property type="protein sequence ID" value="JAH98562.1"/>
    <property type="molecule type" value="Transcribed_RNA"/>
</dbReference>